<evidence type="ECO:0000256" key="2">
    <source>
        <dbReference type="ARBA" id="ARBA00022448"/>
    </source>
</evidence>
<keyword evidence="12" id="KW-1185">Reference proteome</keyword>
<evidence type="ECO:0000256" key="1">
    <source>
        <dbReference type="ARBA" id="ARBA00006337"/>
    </source>
</evidence>
<dbReference type="InterPro" id="IPR036318">
    <property type="entry name" value="FAD-bd_PCMH-like_sf"/>
</dbReference>
<comment type="caution">
    <text evidence="11">The sequence shown here is derived from an EMBL/GenBank/DDBJ whole genome shotgun (WGS) entry which is preliminary data.</text>
</comment>
<keyword evidence="5 9" id="KW-0129">CBS domain</keyword>
<proteinExistence type="inferred from homology"/>
<keyword evidence="2" id="KW-0813">Transport</keyword>
<dbReference type="Pfam" id="PF00571">
    <property type="entry name" value="CBS"/>
    <property type="match status" value="2"/>
</dbReference>
<evidence type="ECO:0000259" key="10">
    <source>
        <dbReference type="PROSITE" id="PS51371"/>
    </source>
</evidence>
<reference evidence="11 12" key="1">
    <citation type="submission" date="2018-10" db="EMBL/GenBank/DDBJ databases">
        <title>Genomic Encyclopedia of Type Strains, Phase IV (KMG-IV): sequencing the most valuable type-strain genomes for metagenomic binning, comparative biology and taxonomic classification.</title>
        <authorList>
            <person name="Goeker M."/>
        </authorList>
    </citation>
    <scope>NUCLEOTIDE SEQUENCE [LARGE SCALE GENOMIC DNA]</scope>
    <source>
        <strain evidence="11 12">DSM 12769</strain>
    </source>
</reference>
<dbReference type="Gene3D" id="3.10.580.10">
    <property type="entry name" value="CBS-domain"/>
    <property type="match status" value="1"/>
</dbReference>
<name>A0A498C662_9GAMM</name>
<organism evidence="11 12">
    <name type="scientific">Alkalispirillum mobile</name>
    <dbReference type="NCBI Taxonomy" id="85925"/>
    <lineage>
        <taxon>Bacteria</taxon>
        <taxon>Pseudomonadati</taxon>
        <taxon>Pseudomonadota</taxon>
        <taxon>Gammaproteobacteria</taxon>
        <taxon>Chromatiales</taxon>
        <taxon>Ectothiorhodospiraceae</taxon>
        <taxon>Alkalispirillum</taxon>
    </lineage>
</organism>
<dbReference type="InterPro" id="IPR044751">
    <property type="entry name" value="Ion_transp-like_CBS"/>
</dbReference>
<evidence type="ECO:0000256" key="3">
    <source>
        <dbReference type="ARBA" id="ARBA00022737"/>
    </source>
</evidence>
<evidence type="ECO:0000256" key="4">
    <source>
        <dbReference type="ARBA" id="ARBA00022842"/>
    </source>
</evidence>
<evidence type="ECO:0000313" key="12">
    <source>
        <dbReference type="Proteomes" id="UP000275461"/>
    </source>
</evidence>
<dbReference type="RefSeq" id="WP_121441762.1">
    <property type="nucleotide sequence ID" value="NZ_RCDA01000001.1"/>
</dbReference>
<dbReference type="EMBL" id="RCDA01000001">
    <property type="protein sequence ID" value="RLK51345.1"/>
    <property type="molecule type" value="Genomic_DNA"/>
</dbReference>
<keyword evidence="6" id="KW-0170">Cobalt</keyword>
<comment type="similarity">
    <text evidence="1">Belongs to the UPF0053 family.</text>
</comment>
<evidence type="ECO:0000256" key="6">
    <source>
        <dbReference type="ARBA" id="ARBA00023285"/>
    </source>
</evidence>
<protein>
    <recommendedName>
        <fullName evidence="8">Magnesium and cobalt efflux protein CorC</fullName>
    </recommendedName>
</protein>
<dbReference type="GO" id="GO:0050660">
    <property type="term" value="F:flavin adenine dinucleotide binding"/>
    <property type="evidence" value="ECO:0007669"/>
    <property type="project" value="InterPro"/>
</dbReference>
<evidence type="ECO:0000256" key="8">
    <source>
        <dbReference type="ARBA" id="ARBA00040729"/>
    </source>
</evidence>
<dbReference type="PROSITE" id="PS51371">
    <property type="entry name" value="CBS"/>
    <property type="match status" value="2"/>
</dbReference>
<dbReference type="InterPro" id="IPR005170">
    <property type="entry name" value="Transptr-assoc_dom"/>
</dbReference>
<dbReference type="InterPro" id="IPR046342">
    <property type="entry name" value="CBS_dom_sf"/>
</dbReference>
<dbReference type="GO" id="GO:0005886">
    <property type="term" value="C:plasma membrane"/>
    <property type="evidence" value="ECO:0007669"/>
    <property type="project" value="TreeGrafter"/>
</dbReference>
<evidence type="ECO:0000256" key="5">
    <source>
        <dbReference type="ARBA" id="ARBA00023122"/>
    </source>
</evidence>
<dbReference type="Pfam" id="PF21917">
    <property type="entry name" value="NMB0537_N"/>
    <property type="match status" value="1"/>
</dbReference>
<feature type="domain" description="CBS" evidence="10">
    <location>
        <begin position="72"/>
        <end position="131"/>
    </location>
</feature>
<sequence>MNEDQSTPPAQNQNPRRWLERIAQVLSGEPRDRNDLLEVLRDAHDRGLMDADGLAMIEGVLHVSEMQARDIMIPRSQVTVLPRDMPPRDMLPTVVRTGYSRFPVTGESRDDVIGIMLAKDMLRCFMEEGEGFRIREVLRPPMFIPESKRLDALLKQFREARNHMSIVVDEYGGLAGIVTIEDVIEQIVGDIDDEHDYNEDTAILTHDDGSSVVKALTPVEDFNEHFGLELPDNEFDTIGGLVAGRLGHVPRRDEVLELDGLTLRVVRADKRRVHLLKVSRADQTDAAAPAADKRN</sequence>
<dbReference type="AlphaFoldDB" id="A0A498C662"/>
<dbReference type="PANTHER" id="PTHR22777">
    <property type="entry name" value="HEMOLYSIN-RELATED"/>
    <property type="match status" value="1"/>
</dbReference>
<keyword evidence="4" id="KW-0460">Magnesium</keyword>
<dbReference type="SMART" id="SM00116">
    <property type="entry name" value="CBS"/>
    <property type="match status" value="2"/>
</dbReference>
<dbReference type="SUPFAM" id="SSF54631">
    <property type="entry name" value="CBS-domain pair"/>
    <property type="match status" value="1"/>
</dbReference>
<evidence type="ECO:0000256" key="9">
    <source>
        <dbReference type="PROSITE-ProRule" id="PRU00703"/>
    </source>
</evidence>
<comment type="function">
    <text evidence="7">Plays a role in the transport of magnesium and cobalt ions.</text>
</comment>
<gene>
    <name evidence="11" type="ORF">DFR31_1281</name>
</gene>
<dbReference type="CDD" id="cd04590">
    <property type="entry name" value="CBS_pair_CorC_HlyC_assoc"/>
    <property type="match status" value="1"/>
</dbReference>
<dbReference type="InterPro" id="IPR000644">
    <property type="entry name" value="CBS_dom"/>
</dbReference>
<dbReference type="SUPFAM" id="SSF56176">
    <property type="entry name" value="FAD-binding/transporter-associated domain-like"/>
    <property type="match status" value="1"/>
</dbReference>
<feature type="domain" description="CBS" evidence="10">
    <location>
        <begin position="137"/>
        <end position="194"/>
    </location>
</feature>
<keyword evidence="3" id="KW-0677">Repeat</keyword>
<evidence type="ECO:0000256" key="7">
    <source>
        <dbReference type="ARBA" id="ARBA00037273"/>
    </source>
</evidence>
<accession>A0A498C662</accession>
<dbReference type="InterPro" id="IPR054115">
    <property type="entry name" value="CorC_N"/>
</dbReference>
<dbReference type="Pfam" id="PF03471">
    <property type="entry name" value="CorC_HlyC"/>
    <property type="match status" value="1"/>
</dbReference>
<dbReference type="FunFam" id="3.10.580.10:FF:000002">
    <property type="entry name" value="Magnesium/cobalt efflux protein CorC"/>
    <property type="match status" value="1"/>
</dbReference>
<dbReference type="InterPro" id="IPR016169">
    <property type="entry name" value="FAD-bd_PCMH_sub2"/>
</dbReference>
<evidence type="ECO:0000313" key="11">
    <source>
        <dbReference type="EMBL" id="RLK51345.1"/>
    </source>
</evidence>
<dbReference type="OrthoDB" id="9797674at2"/>
<dbReference type="PANTHER" id="PTHR22777:SF27">
    <property type="entry name" value="MAGNESIUM AND COBALT EFFLUX PROTEIN CORC"/>
    <property type="match status" value="1"/>
</dbReference>
<dbReference type="Proteomes" id="UP000275461">
    <property type="component" value="Unassembled WGS sequence"/>
</dbReference>
<dbReference type="Gene3D" id="3.30.465.10">
    <property type="match status" value="1"/>
</dbReference>
<dbReference type="SMART" id="SM01091">
    <property type="entry name" value="CorC_HlyC"/>
    <property type="match status" value="1"/>
</dbReference>